<dbReference type="Proteomes" id="UP001515500">
    <property type="component" value="Chromosome 7"/>
</dbReference>
<evidence type="ECO:0000313" key="1">
    <source>
        <dbReference type="Proteomes" id="UP001515500"/>
    </source>
</evidence>
<sequence length="292" mass="33614">MDKQLGRFLEVLKKLYINIPFTEALQQMPSYAKFLKDICSKKRKLEEYETVALTECSALIQNNYLQSLKTQAVSPFRVKLEMGELKPTTITLRLADRFVKYPIADFVVLEMEEDSQIPIILGRPFLATAGAIIDVKNHKLSLTVGDEKVEFDLSNAMKKPFVEGSCYMINMLQEVIIQEETKHYFKDPLELCLVRNNLNNDEDDEASEYKRLLEVQPYIQPHKAKIEELRSESSLSILEEEQAPKVELKPLPSILRYEFLGPNSTYPVIANANLSKVEIEKLLRELDHITKS</sequence>
<dbReference type="PANTHER" id="PTHR33067">
    <property type="entry name" value="RNA-DIRECTED DNA POLYMERASE-RELATED"/>
    <property type="match status" value="1"/>
</dbReference>
<dbReference type="GeneID" id="120265028"/>
<organism evidence="1 2">
    <name type="scientific">Dioscorea cayennensis subsp. rotundata</name>
    <name type="common">White Guinea yam</name>
    <name type="synonym">Dioscorea rotundata</name>
    <dbReference type="NCBI Taxonomy" id="55577"/>
    <lineage>
        <taxon>Eukaryota</taxon>
        <taxon>Viridiplantae</taxon>
        <taxon>Streptophyta</taxon>
        <taxon>Embryophyta</taxon>
        <taxon>Tracheophyta</taxon>
        <taxon>Spermatophyta</taxon>
        <taxon>Magnoliopsida</taxon>
        <taxon>Liliopsida</taxon>
        <taxon>Dioscoreales</taxon>
        <taxon>Dioscoreaceae</taxon>
        <taxon>Dioscorea</taxon>
    </lineage>
</organism>
<gene>
    <name evidence="2" type="primary">LOC120265028</name>
</gene>
<protein>
    <submittedName>
        <fullName evidence="2">Uncharacterized protein LOC120265028</fullName>
    </submittedName>
</protein>
<evidence type="ECO:0000313" key="2">
    <source>
        <dbReference type="RefSeq" id="XP_039128895.1"/>
    </source>
</evidence>
<dbReference type="InterPro" id="IPR021109">
    <property type="entry name" value="Peptidase_aspartic_dom_sf"/>
</dbReference>
<dbReference type="Gene3D" id="2.40.70.10">
    <property type="entry name" value="Acid Proteases"/>
    <property type="match status" value="1"/>
</dbReference>
<dbReference type="RefSeq" id="XP_039128895.1">
    <property type="nucleotide sequence ID" value="XM_039272961.1"/>
</dbReference>
<keyword evidence="1" id="KW-1185">Reference proteome</keyword>
<proteinExistence type="predicted"/>
<dbReference type="PANTHER" id="PTHR33067:SF31">
    <property type="entry name" value="RNA-DIRECTED DNA POLYMERASE"/>
    <property type="match status" value="1"/>
</dbReference>
<accession>A0AB40BN63</accession>
<reference evidence="2" key="1">
    <citation type="submission" date="2025-08" db="UniProtKB">
        <authorList>
            <consortium name="RefSeq"/>
        </authorList>
    </citation>
    <scope>IDENTIFICATION</scope>
</reference>
<dbReference type="AlphaFoldDB" id="A0AB40BN63"/>
<name>A0AB40BN63_DIOCR</name>